<organism evidence="2 3">
    <name type="scientific">Paracoccus yeei</name>
    <dbReference type="NCBI Taxonomy" id="147645"/>
    <lineage>
        <taxon>Bacteria</taxon>
        <taxon>Pseudomonadati</taxon>
        <taxon>Pseudomonadota</taxon>
        <taxon>Alphaproteobacteria</taxon>
        <taxon>Rhodobacterales</taxon>
        <taxon>Paracoccaceae</taxon>
        <taxon>Paracoccus</taxon>
    </lineage>
</organism>
<feature type="compositionally biased region" description="Polar residues" evidence="1">
    <location>
        <begin position="112"/>
        <end position="131"/>
    </location>
</feature>
<dbReference type="EMBL" id="CP044081">
    <property type="protein sequence ID" value="QEU08228.1"/>
    <property type="molecule type" value="Genomic_DNA"/>
</dbReference>
<protein>
    <submittedName>
        <fullName evidence="2">Gene transfer agent family protein</fullName>
    </submittedName>
</protein>
<sequence>MSQPVVIRWVGGEHPFRLGLGEMRAIQDATGCGPEFLAHRIKSMQWKVDDLREIMRNGLIGGGMDHVQALRLIEQADATATGISLKVPALEVMLAYLYGPADDPVGEPSPAGDQTPQSQKTGDGDSASITE</sequence>
<evidence type="ECO:0000313" key="2">
    <source>
        <dbReference type="EMBL" id="QEU08228.1"/>
    </source>
</evidence>
<dbReference type="Pfam" id="PF11836">
    <property type="entry name" value="Phage_TAC_11"/>
    <property type="match status" value="1"/>
</dbReference>
<feature type="region of interest" description="Disordered" evidence="1">
    <location>
        <begin position="103"/>
        <end position="131"/>
    </location>
</feature>
<dbReference type="RefSeq" id="WP_150350417.1">
    <property type="nucleotide sequence ID" value="NZ_CP044081.1"/>
</dbReference>
<dbReference type="Proteomes" id="UP000324507">
    <property type="component" value="Chromosome"/>
</dbReference>
<dbReference type="InterPro" id="IPR021791">
    <property type="entry name" value="Phage_TAC_11"/>
</dbReference>
<dbReference type="AlphaFoldDB" id="A0A5P2QQD2"/>
<evidence type="ECO:0000256" key="1">
    <source>
        <dbReference type="SAM" id="MobiDB-lite"/>
    </source>
</evidence>
<gene>
    <name evidence="2" type="ORF">FOB51_09560</name>
</gene>
<evidence type="ECO:0000313" key="3">
    <source>
        <dbReference type="Proteomes" id="UP000324507"/>
    </source>
</evidence>
<proteinExistence type="predicted"/>
<reference evidence="2 3" key="1">
    <citation type="submission" date="2019-09" db="EMBL/GenBank/DDBJ databases">
        <title>FDA dAtabase for Regulatory Grade micrObial Sequences (FDA-ARGOS): Supporting development and validation of Infectious Disease Dx tests.</title>
        <authorList>
            <person name="Sciortino C."/>
            <person name="Tallon L."/>
            <person name="Sadzewicz L."/>
            <person name="Vavikolanu K."/>
            <person name="Mehta A."/>
            <person name="Aluvathingal J."/>
            <person name="Nadendla S."/>
            <person name="Nandy P."/>
            <person name="Geyer C."/>
            <person name="Yan Y."/>
            <person name="Sichtig H."/>
        </authorList>
    </citation>
    <scope>NUCLEOTIDE SEQUENCE [LARGE SCALE GENOMIC DNA]</scope>
    <source>
        <strain evidence="2 3">FDAARGOS_643</strain>
    </source>
</reference>
<name>A0A5P2QQD2_9RHOB</name>
<accession>A0A5P2QQD2</accession>